<keyword evidence="13" id="KW-1185">Reference proteome</keyword>
<keyword evidence="4 8" id="KW-0498">Mitosis</keyword>
<evidence type="ECO:0000256" key="10">
    <source>
        <dbReference type="SAM" id="MobiDB-lite"/>
    </source>
</evidence>
<dbReference type="GO" id="GO:0051301">
    <property type="term" value="P:cell division"/>
    <property type="evidence" value="ECO:0007669"/>
    <property type="project" value="UniProtKB-UniRule"/>
</dbReference>
<sequence>MRAAGRRRAAESLAPDRRPLPPTPTNTADPWQSVTTPVNRRESDASFCSSLPSIASAGRPSAAATNISDRSYQLAALRTINSYLASHSAPFSLKPPLPSAKDITETLKLLLQRFGFASQKIDGDLSHALKSLKCPLKLNKSALRAPGTPHSWPNLLPVIHWLVQLAQYTDSTLNSSPELEGEKMLMHNVNSYLLYIMGDDEAMDALDSEFISELEEWRDKVGETATAVDENANELDAKLTSLKKGPSQKEVLEQEKAVVEKDVTKFHDMIAQLDAHLVDVQKKLVEKERALEAKAEERKRICDENEELKRKIEEQGINMRDAERMKRELQAVERNLEEAEAGRSGWEEKIWELDSEIGNKLISTCSSSGRVSLAALLYVVRLKLGNGFQYQLHADGSTPAEVLGLDYKSILKPALVAFVEEIKGSSMEKLEELISLRPQSGENAAKLEDKRTRIAVLQSHNDEVESQLDIVTKEMQEYISRRAAEAKKMVEEVETKAQHISIVEKDAAELLKNSKAGLHEDTIQTEEDVKLCARELFDLINSVAAYKEYVGSKIARMRTDLLETAGAVADTYKGYRSSHGHVVSDSNNCLT</sequence>
<evidence type="ECO:0000256" key="9">
    <source>
        <dbReference type="SAM" id="Coils"/>
    </source>
</evidence>
<evidence type="ECO:0000256" key="7">
    <source>
        <dbReference type="ARBA" id="ARBA00023328"/>
    </source>
</evidence>
<feature type="coiled-coil region" evidence="9">
    <location>
        <begin position="447"/>
        <end position="481"/>
    </location>
</feature>
<dbReference type="EMBL" id="PNBA02000012">
    <property type="protein sequence ID" value="KAG6406811.1"/>
    <property type="molecule type" value="Genomic_DNA"/>
</dbReference>
<keyword evidence="2 8" id="KW-0158">Chromosome</keyword>
<accession>A0A8X8ZJA6</accession>
<comment type="subunit">
    <text evidence="8">Component of the NDC80 complex.</text>
</comment>
<comment type="subcellular location">
    <subcellularLocation>
        <location evidence="8">Chromosome</location>
        <location evidence="8">Centromere</location>
        <location evidence="8">Kinetochore</location>
    </subcellularLocation>
    <subcellularLocation>
        <location evidence="8">Nucleus</location>
    </subcellularLocation>
</comment>
<dbReference type="Gene3D" id="1.10.418.30">
    <property type="entry name" value="Ncd80 complex, Ncd80 subunit"/>
    <property type="match status" value="1"/>
</dbReference>
<feature type="compositionally biased region" description="Basic and acidic residues" evidence="10">
    <location>
        <begin position="8"/>
        <end position="19"/>
    </location>
</feature>
<evidence type="ECO:0000256" key="8">
    <source>
        <dbReference type="RuleBase" id="RU368072"/>
    </source>
</evidence>
<evidence type="ECO:0000259" key="11">
    <source>
        <dbReference type="Pfam" id="PF03801"/>
    </source>
</evidence>
<evidence type="ECO:0000256" key="1">
    <source>
        <dbReference type="ARBA" id="ARBA00007050"/>
    </source>
</evidence>
<evidence type="ECO:0000256" key="4">
    <source>
        <dbReference type="ARBA" id="ARBA00022776"/>
    </source>
</evidence>
<evidence type="ECO:0000256" key="5">
    <source>
        <dbReference type="ARBA" id="ARBA00023054"/>
    </source>
</evidence>
<evidence type="ECO:0000256" key="3">
    <source>
        <dbReference type="ARBA" id="ARBA00022618"/>
    </source>
</evidence>
<feature type="compositionally biased region" description="Polar residues" evidence="10">
    <location>
        <begin position="25"/>
        <end position="38"/>
    </location>
</feature>
<evidence type="ECO:0000313" key="12">
    <source>
        <dbReference type="EMBL" id="KAG6406811.1"/>
    </source>
</evidence>
<gene>
    <name evidence="12" type="ORF">SASPL_134422</name>
</gene>
<comment type="caution">
    <text evidence="12">The sequence shown here is derived from an EMBL/GenBank/DDBJ whole genome shotgun (WGS) entry which is preliminary data.</text>
</comment>
<reference evidence="12" key="1">
    <citation type="submission" date="2018-01" db="EMBL/GenBank/DDBJ databases">
        <authorList>
            <person name="Mao J.F."/>
        </authorList>
    </citation>
    <scope>NUCLEOTIDE SEQUENCE</scope>
    <source>
        <strain evidence="12">Huo1</strain>
        <tissue evidence="12">Leaf</tissue>
    </source>
</reference>
<feature type="coiled-coil region" evidence="9">
    <location>
        <begin position="270"/>
        <end position="349"/>
    </location>
</feature>
<organism evidence="12">
    <name type="scientific">Salvia splendens</name>
    <name type="common">Scarlet sage</name>
    <dbReference type="NCBI Taxonomy" id="180675"/>
    <lineage>
        <taxon>Eukaryota</taxon>
        <taxon>Viridiplantae</taxon>
        <taxon>Streptophyta</taxon>
        <taxon>Embryophyta</taxon>
        <taxon>Tracheophyta</taxon>
        <taxon>Spermatophyta</taxon>
        <taxon>Magnoliopsida</taxon>
        <taxon>eudicotyledons</taxon>
        <taxon>Gunneridae</taxon>
        <taxon>Pentapetalae</taxon>
        <taxon>asterids</taxon>
        <taxon>lamiids</taxon>
        <taxon>Lamiales</taxon>
        <taxon>Lamiaceae</taxon>
        <taxon>Nepetoideae</taxon>
        <taxon>Mentheae</taxon>
        <taxon>Salviinae</taxon>
        <taxon>Salvia</taxon>
        <taxon>Salvia subgen. Calosphace</taxon>
        <taxon>core Calosphace</taxon>
    </lineage>
</organism>
<dbReference type="PANTHER" id="PTHR46681:SF1">
    <property type="entry name" value="KINETOCHORE PROTEIN NDC80 HOMOLOG"/>
    <property type="match status" value="1"/>
</dbReference>
<name>A0A8X8ZJA6_SALSN</name>
<comment type="similarity">
    <text evidence="1 8">Belongs to the NDC80/HEC1 family.</text>
</comment>
<dbReference type="Pfam" id="PF03801">
    <property type="entry name" value="Ndc80_HEC"/>
    <property type="match status" value="1"/>
</dbReference>
<dbReference type="InterPro" id="IPR038273">
    <property type="entry name" value="Ndc80_sf"/>
</dbReference>
<evidence type="ECO:0000313" key="13">
    <source>
        <dbReference type="Proteomes" id="UP000298416"/>
    </source>
</evidence>
<keyword evidence="3 8" id="KW-0132">Cell division</keyword>
<dbReference type="InterPro" id="IPR055307">
    <property type="entry name" value="NDC80_plants"/>
</dbReference>
<evidence type="ECO:0000256" key="6">
    <source>
        <dbReference type="ARBA" id="ARBA00023306"/>
    </source>
</evidence>
<reference evidence="12" key="2">
    <citation type="submission" date="2020-08" db="EMBL/GenBank/DDBJ databases">
        <title>Plant Genome Project.</title>
        <authorList>
            <person name="Zhang R.-G."/>
        </authorList>
    </citation>
    <scope>NUCLEOTIDE SEQUENCE</scope>
    <source>
        <strain evidence="12">Huo1</strain>
        <tissue evidence="12">Leaf</tissue>
    </source>
</reference>
<dbReference type="Proteomes" id="UP000298416">
    <property type="component" value="Unassembled WGS sequence"/>
</dbReference>
<evidence type="ECO:0000256" key="2">
    <source>
        <dbReference type="ARBA" id="ARBA00022454"/>
    </source>
</evidence>
<comment type="function">
    <text evidence="8">Acts as a component of the essential kinetochore-associated NDC80 complex, which is required for chromosome segregation and spindle checkpoint activity.</text>
</comment>
<feature type="domain" description="Kinetochore protein Ndc80 CH" evidence="11">
    <location>
        <begin position="41"/>
        <end position="170"/>
    </location>
</feature>
<dbReference type="GO" id="GO:0005634">
    <property type="term" value="C:nucleus"/>
    <property type="evidence" value="ECO:0007669"/>
    <property type="project" value="UniProtKB-SubCell"/>
</dbReference>
<keyword evidence="7 8" id="KW-0137">Centromere</keyword>
<dbReference type="GO" id="GO:0051315">
    <property type="term" value="P:attachment of mitotic spindle microtubules to kinetochore"/>
    <property type="evidence" value="ECO:0007669"/>
    <property type="project" value="UniProtKB-UniRule"/>
</dbReference>
<dbReference type="InterPro" id="IPR055260">
    <property type="entry name" value="Ndc80_CH"/>
</dbReference>
<keyword evidence="8" id="KW-0995">Kinetochore</keyword>
<keyword evidence="5 9" id="KW-0175">Coiled coil</keyword>
<feature type="region of interest" description="Disordered" evidence="10">
    <location>
        <begin position="1"/>
        <end position="39"/>
    </location>
</feature>
<dbReference type="GO" id="GO:0031262">
    <property type="term" value="C:Ndc80 complex"/>
    <property type="evidence" value="ECO:0007669"/>
    <property type="project" value="UniProtKB-UniRule"/>
</dbReference>
<dbReference type="PANTHER" id="PTHR46681">
    <property type="entry name" value="KINETOCHORE PROTEIN NDC80 HOMOLOG"/>
    <property type="match status" value="1"/>
</dbReference>
<keyword evidence="8" id="KW-0539">Nucleus</keyword>
<proteinExistence type="inferred from homology"/>
<keyword evidence="6 8" id="KW-0131">Cell cycle</keyword>
<protein>
    <recommendedName>
        <fullName evidence="8">Kinetochore protein NDC80</fullName>
    </recommendedName>
</protein>
<dbReference type="AlphaFoldDB" id="A0A8X8ZJA6"/>